<dbReference type="FunFam" id="3.40.50.10490:FF:000002">
    <property type="entry name" value="Glutamine--fructose-6-phosphate aminotransferase [isomerizing]"/>
    <property type="match status" value="1"/>
</dbReference>
<dbReference type="CDD" id="cd05008">
    <property type="entry name" value="SIS_GlmS_GlmD_1"/>
    <property type="match status" value="1"/>
</dbReference>
<reference evidence="13 14" key="1">
    <citation type="submission" date="2019-07" db="EMBL/GenBank/DDBJ databases">
        <authorList>
            <person name="Cremers G."/>
        </authorList>
    </citation>
    <scope>NUCLEOTIDE SEQUENCE [LARGE SCALE GENOMIC DNA]</scope>
</reference>
<evidence type="ECO:0000256" key="8">
    <source>
        <dbReference type="ARBA" id="ARBA00022737"/>
    </source>
</evidence>
<dbReference type="FunFam" id="3.40.50.10490:FF:000001">
    <property type="entry name" value="Glutamine--fructose-6-phosphate aminotransferase [isomerizing]"/>
    <property type="match status" value="1"/>
</dbReference>
<evidence type="ECO:0000256" key="6">
    <source>
        <dbReference type="ARBA" id="ARBA00022576"/>
    </source>
</evidence>
<evidence type="ECO:0000256" key="3">
    <source>
        <dbReference type="ARBA" id="ARBA00012916"/>
    </source>
</evidence>
<evidence type="ECO:0000256" key="7">
    <source>
        <dbReference type="ARBA" id="ARBA00022679"/>
    </source>
</evidence>
<dbReference type="Pfam" id="PF13522">
    <property type="entry name" value="GATase_6"/>
    <property type="match status" value="1"/>
</dbReference>
<evidence type="ECO:0000259" key="12">
    <source>
        <dbReference type="PROSITE" id="PS51464"/>
    </source>
</evidence>
<dbReference type="InterPro" id="IPR017932">
    <property type="entry name" value="GATase_2_dom"/>
</dbReference>
<feature type="initiator methionine" description="Removed" evidence="10">
    <location>
        <position position="1"/>
    </location>
</feature>
<dbReference type="GO" id="GO:0004360">
    <property type="term" value="F:glutamine-fructose-6-phosphate transaminase (isomerizing) activity"/>
    <property type="evidence" value="ECO:0007669"/>
    <property type="project" value="UniProtKB-UniRule"/>
</dbReference>
<accession>A0A564ZIC4</accession>
<feature type="active site" description="Nucleophile; for GATase activity" evidence="10">
    <location>
        <position position="2"/>
    </location>
</feature>
<dbReference type="SUPFAM" id="SSF53697">
    <property type="entry name" value="SIS domain"/>
    <property type="match status" value="1"/>
</dbReference>
<dbReference type="GO" id="GO:0097367">
    <property type="term" value="F:carbohydrate derivative binding"/>
    <property type="evidence" value="ECO:0007669"/>
    <property type="project" value="InterPro"/>
</dbReference>
<dbReference type="CDD" id="cd00714">
    <property type="entry name" value="GFAT"/>
    <property type="match status" value="1"/>
</dbReference>
<dbReference type="GO" id="GO:0006047">
    <property type="term" value="P:UDP-N-acetylglucosamine metabolic process"/>
    <property type="evidence" value="ECO:0007669"/>
    <property type="project" value="TreeGrafter"/>
</dbReference>
<dbReference type="Pfam" id="PF01380">
    <property type="entry name" value="SIS"/>
    <property type="match status" value="2"/>
</dbReference>
<dbReference type="InterPro" id="IPR047084">
    <property type="entry name" value="GFAT_N"/>
</dbReference>
<comment type="subunit">
    <text evidence="10">Homodimer.</text>
</comment>
<dbReference type="Gene3D" id="3.60.20.10">
    <property type="entry name" value="Glutamine Phosphoribosylpyrophosphate, subunit 1, domain 1"/>
    <property type="match status" value="1"/>
</dbReference>
<dbReference type="EMBL" id="CABIKM010000015">
    <property type="protein sequence ID" value="VUZ84647.1"/>
    <property type="molecule type" value="Genomic_DNA"/>
</dbReference>
<gene>
    <name evidence="10" type="primary">glmS</name>
    <name evidence="13" type="ORF">MELA_01020</name>
</gene>
<evidence type="ECO:0000259" key="11">
    <source>
        <dbReference type="PROSITE" id="PS51278"/>
    </source>
</evidence>
<dbReference type="Gene3D" id="3.40.50.10490">
    <property type="entry name" value="Glucose-6-phosphate isomerase like protein, domain 1"/>
    <property type="match status" value="2"/>
</dbReference>
<feature type="domain" description="Glutamine amidotransferase type-2" evidence="11">
    <location>
        <begin position="2"/>
        <end position="219"/>
    </location>
</feature>
<evidence type="ECO:0000256" key="2">
    <source>
        <dbReference type="ARBA" id="ARBA00004496"/>
    </source>
</evidence>
<proteinExistence type="inferred from homology"/>
<dbReference type="AlphaFoldDB" id="A0A564ZIC4"/>
<dbReference type="GO" id="GO:0046349">
    <property type="term" value="P:amino sugar biosynthetic process"/>
    <property type="evidence" value="ECO:0007669"/>
    <property type="project" value="UniProtKB-ARBA"/>
</dbReference>
<dbReference type="PANTHER" id="PTHR10937:SF0">
    <property type="entry name" value="GLUTAMINE--FRUCTOSE-6-PHOSPHATE TRANSAMINASE (ISOMERIZING)"/>
    <property type="match status" value="1"/>
</dbReference>
<dbReference type="NCBIfam" id="TIGR01135">
    <property type="entry name" value="glmS"/>
    <property type="match status" value="1"/>
</dbReference>
<evidence type="ECO:0000313" key="13">
    <source>
        <dbReference type="EMBL" id="VUZ84647.1"/>
    </source>
</evidence>
<sequence length="611" mass="67247">MCGIVGYVGRKKVVPVLLEGLKRLEYRGYDSAGLAILQQDRIVIHRSVGKIKELENALWGRDVSGEVGLGHTRWATHGRPTEENAHPHSDCTGDLVVVHNGIIENYLALKDKLQREGHHFKSDTDTEVVAHLIEGQLQETADLELAVRRALADVVGTYALGILWRGDPHRLVAARNGSPLVVGLGDGEFLIASDLPAILSHTRDVLFLDDEEIVVLSHDGVNVTTLAGEPVEKKIQKILWTPLMAEKSGYKHFMLKEIYEQPRAIRDTIRGRFSLDGGQLYLEGLDALQDRLPTIDRIVLVACGTSWHAGLVGKFLIEDLTRIPVEVDYGSEFRYRDPILDERTLVVTISQSGETLDTLVSLREARRRGCKALAICNVVGSTLSRESDGVLYTHAGPEIGVASTKAFTTQLAALYLLALALGRANGRLDGTKIQELLSELIRLPQRMEQVLSLGPALEELAGQFCAVSNFLYLGRGINYPIALEGALKLKEISYIHAEGYPAGEMKHGPIALITDEIPVVFLAPKDRTFEKVLSNIEEVKTRNGIVIALSDETDSHLLAKADHLITIPHTSPYLMPLLLVVPLQLLAYHIAVRKGCDVDQPRNLAKSVTVE</sequence>
<evidence type="ECO:0000256" key="9">
    <source>
        <dbReference type="ARBA" id="ARBA00022962"/>
    </source>
</evidence>
<comment type="function">
    <text evidence="10">Catalyzes the first step in hexosamine metabolism, converting fructose-6P into glucosamine-6P using glutamine as a nitrogen source.</text>
</comment>
<dbReference type="Proteomes" id="UP000334340">
    <property type="component" value="Unassembled WGS sequence"/>
</dbReference>
<keyword evidence="6 10" id="KW-0032">Aminotransferase</keyword>
<keyword evidence="9 13" id="KW-0315">Glutamine amidotransferase</keyword>
<dbReference type="InterPro" id="IPR035490">
    <property type="entry name" value="GlmS/FrlB_SIS"/>
</dbReference>
<dbReference type="FunFam" id="3.60.20.10:FF:000006">
    <property type="entry name" value="Glutamine--fructose-6-phosphate aminotransferase [isomerizing]"/>
    <property type="match status" value="1"/>
</dbReference>
<dbReference type="GO" id="GO:0005829">
    <property type="term" value="C:cytosol"/>
    <property type="evidence" value="ECO:0007669"/>
    <property type="project" value="TreeGrafter"/>
</dbReference>
<dbReference type="PANTHER" id="PTHR10937">
    <property type="entry name" value="GLUCOSAMINE--FRUCTOSE-6-PHOSPHATE AMINOTRANSFERASE, ISOMERIZING"/>
    <property type="match status" value="1"/>
</dbReference>
<dbReference type="InterPro" id="IPR029055">
    <property type="entry name" value="Ntn_hydrolases_N"/>
</dbReference>
<dbReference type="NCBIfam" id="NF001484">
    <property type="entry name" value="PRK00331.1"/>
    <property type="match status" value="1"/>
</dbReference>
<comment type="catalytic activity">
    <reaction evidence="1 10">
        <text>D-fructose 6-phosphate + L-glutamine = D-glucosamine 6-phosphate + L-glutamate</text>
        <dbReference type="Rhea" id="RHEA:13237"/>
        <dbReference type="ChEBI" id="CHEBI:29985"/>
        <dbReference type="ChEBI" id="CHEBI:58359"/>
        <dbReference type="ChEBI" id="CHEBI:58725"/>
        <dbReference type="ChEBI" id="CHEBI:61527"/>
        <dbReference type="EC" id="2.6.1.16"/>
    </reaction>
</comment>
<dbReference type="InterPro" id="IPR005855">
    <property type="entry name" value="GFAT"/>
</dbReference>
<dbReference type="InterPro" id="IPR046348">
    <property type="entry name" value="SIS_dom_sf"/>
</dbReference>
<feature type="domain" description="SIS" evidence="12">
    <location>
        <begin position="456"/>
        <end position="601"/>
    </location>
</feature>
<feature type="active site" description="For Fru-6P isomerization activity" evidence="10">
    <location>
        <position position="606"/>
    </location>
</feature>
<keyword evidence="7 10" id="KW-0808">Transferase</keyword>
<dbReference type="GO" id="GO:0006487">
    <property type="term" value="P:protein N-linked glycosylation"/>
    <property type="evidence" value="ECO:0007669"/>
    <property type="project" value="TreeGrafter"/>
</dbReference>
<dbReference type="InterPro" id="IPR035466">
    <property type="entry name" value="GlmS/AgaS_SIS"/>
</dbReference>
<dbReference type="EC" id="2.6.1.16" evidence="3 10"/>
<keyword evidence="14" id="KW-1185">Reference proteome</keyword>
<evidence type="ECO:0000256" key="5">
    <source>
        <dbReference type="ARBA" id="ARBA00022490"/>
    </source>
</evidence>
<evidence type="ECO:0000256" key="1">
    <source>
        <dbReference type="ARBA" id="ARBA00001031"/>
    </source>
</evidence>
<keyword evidence="5 10" id="KW-0963">Cytoplasm</keyword>
<dbReference type="GO" id="GO:0005975">
    <property type="term" value="P:carbohydrate metabolic process"/>
    <property type="evidence" value="ECO:0007669"/>
    <property type="project" value="UniProtKB-UniRule"/>
</dbReference>
<protein>
    <recommendedName>
        <fullName evidence="4 10">Glutamine--fructose-6-phosphate aminotransferase [isomerizing]</fullName>
        <ecNumber evidence="3 10">2.6.1.16</ecNumber>
    </recommendedName>
    <alternativeName>
        <fullName evidence="10">D-fructose-6-phosphate amidotransferase</fullName>
    </alternativeName>
    <alternativeName>
        <fullName evidence="10">GFAT</fullName>
    </alternativeName>
    <alternativeName>
        <fullName evidence="10">Glucosamine-6-phosphate synthase</fullName>
    </alternativeName>
    <alternativeName>
        <fullName evidence="10">Hexosephosphate aminotransferase</fullName>
    </alternativeName>
    <alternativeName>
        <fullName evidence="10">L-glutamine--D-fructose-6-phosphate amidotransferase</fullName>
    </alternativeName>
</protein>
<dbReference type="HAMAP" id="MF_00164">
    <property type="entry name" value="GlmS"/>
    <property type="match status" value="1"/>
</dbReference>
<feature type="domain" description="SIS" evidence="12">
    <location>
        <begin position="288"/>
        <end position="427"/>
    </location>
</feature>
<keyword evidence="8" id="KW-0677">Repeat</keyword>
<evidence type="ECO:0000313" key="14">
    <source>
        <dbReference type="Proteomes" id="UP000334340"/>
    </source>
</evidence>
<dbReference type="GO" id="GO:0006002">
    <property type="term" value="P:fructose 6-phosphate metabolic process"/>
    <property type="evidence" value="ECO:0007669"/>
    <property type="project" value="TreeGrafter"/>
</dbReference>
<dbReference type="PROSITE" id="PS51278">
    <property type="entry name" value="GATASE_TYPE_2"/>
    <property type="match status" value="1"/>
</dbReference>
<name>A0A564ZIC4_9BACT</name>
<comment type="subcellular location">
    <subcellularLocation>
        <location evidence="2 10">Cytoplasm</location>
    </subcellularLocation>
</comment>
<dbReference type="SUPFAM" id="SSF56235">
    <property type="entry name" value="N-terminal nucleophile aminohydrolases (Ntn hydrolases)"/>
    <property type="match status" value="1"/>
</dbReference>
<dbReference type="PROSITE" id="PS51464">
    <property type="entry name" value="SIS"/>
    <property type="match status" value="2"/>
</dbReference>
<evidence type="ECO:0000256" key="10">
    <source>
        <dbReference type="HAMAP-Rule" id="MF_00164"/>
    </source>
</evidence>
<dbReference type="CDD" id="cd05009">
    <property type="entry name" value="SIS_GlmS_GlmD_2"/>
    <property type="match status" value="1"/>
</dbReference>
<dbReference type="InterPro" id="IPR001347">
    <property type="entry name" value="SIS_dom"/>
</dbReference>
<organism evidence="13 14">
    <name type="scientific">Candidatus Methylomirabilis lanthanidiphila</name>
    <dbReference type="NCBI Taxonomy" id="2211376"/>
    <lineage>
        <taxon>Bacteria</taxon>
        <taxon>Candidatus Methylomirabilota</taxon>
        <taxon>Candidatus Methylomirabilia</taxon>
        <taxon>Candidatus Methylomirabilales</taxon>
        <taxon>Candidatus Methylomirabilaceae</taxon>
        <taxon>Candidatus Methylomirabilis</taxon>
    </lineage>
</organism>
<evidence type="ECO:0000256" key="4">
    <source>
        <dbReference type="ARBA" id="ARBA00016090"/>
    </source>
</evidence>